<comment type="caution">
    <text evidence="2">The sequence shown here is derived from an EMBL/GenBank/DDBJ whole genome shotgun (WGS) entry which is preliminary data.</text>
</comment>
<feature type="region of interest" description="Disordered" evidence="1">
    <location>
        <begin position="192"/>
        <end position="231"/>
    </location>
</feature>
<dbReference type="Gene3D" id="2.160.20.80">
    <property type="entry name" value="E3 ubiquitin-protein ligase SopA"/>
    <property type="match status" value="1"/>
</dbReference>
<dbReference type="EMBL" id="BLIO01000001">
    <property type="protein sequence ID" value="GFE13387.1"/>
    <property type="molecule type" value="Genomic_DNA"/>
</dbReference>
<sequence>MPLILIVVYAMARPADDWGEQRQVCVDVLCAYLRMPYEWQPESDQYRKGEREVRQTIIQVIRDHLRESREESSWSTCALDFTRATFDGGDFSGCRFRGSVSFADADFVGDLISFDGAGFLDGAVTFRGARFGAGAVTFNDAQFQGATVSFDEARFSGSAVTFRCGLLGPGDITFHHASLSGGTLTLDEARSLAARSASTTRSSATPRSPSTGRDSTRARSPSAAHGSPEAR</sequence>
<dbReference type="Pfam" id="PF13576">
    <property type="entry name" value="Pentapeptide_3"/>
    <property type="match status" value="1"/>
</dbReference>
<evidence type="ECO:0008006" key="4">
    <source>
        <dbReference type="Google" id="ProtNLM"/>
    </source>
</evidence>
<protein>
    <recommendedName>
        <fullName evidence="4">Pentapeptide repeat-containing protein</fullName>
    </recommendedName>
</protein>
<name>A0A640SPZ7_9ACTN</name>
<proteinExistence type="predicted"/>
<dbReference type="Proteomes" id="UP000430079">
    <property type="component" value="Unassembled WGS sequence"/>
</dbReference>
<evidence type="ECO:0000313" key="3">
    <source>
        <dbReference type="Proteomes" id="UP000430079"/>
    </source>
</evidence>
<dbReference type="InterPro" id="IPR001646">
    <property type="entry name" value="5peptide_repeat"/>
</dbReference>
<accession>A0A640SPZ7</accession>
<feature type="compositionally biased region" description="Low complexity" evidence="1">
    <location>
        <begin position="192"/>
        <end position="211"/>
    </location>
</feature>
<evidence type="ECO:0000313" key="2">
    <source>
        <dbReference type="EMBL" id="GFE13387.1"/>
    </source>
</evidence>
<reference evidence="2 3" key="1">
    <citation type="submission" date="2019-12" db="EMBL/GenBank/DDBJ databases">
        <title>Whole genome shotgun sequence of Streptomyces hygroscopicus subsp. glebosus NBRC 13786.</title>
        <authorList>
            <person name="Ichikawa N."/>
            <person name="Kimura A."/>
            <person name="Kitahashi Y."/>
            <person name="Komaki H."/>
            <person name="Tamura T."/>
        </authorList>
    </citation>
    <scope>NUCLEOTIDE SEQUENCE [LARGE SCALE GENOMIC DNA]</scope>
    <source>
        <strain evidence="2 3">NBRC 13786</strain>
    </source>
</reference>
<keyword evidence="3" id="KW-1185">Reference proteome</keyword>
<evidence type="ECO:0000256" key="1">
    <source>
        <dbReference type="SAM" id="MobiDB-lite"/>
    </source>
</evidence>
<gene>
    <name evidence="2" type="ORF">Sgleb_14340</name>
</gene>
<dbReference type="AlphaFoldDB" id="A0A640SPZ7"/>
<dbReference type="RefSeq" id="WP_190143529.1">
    <property type="nucleotide sequence ID" value="NZ_BLIO01000001.1"/>
</dbReference>
<organism evidence="2 3">
    <name type="scientific">Streptomyces glebosus</name>
    <dbReference type="NCBI Taxonomy" id="249580"/>
    <lineage>
        <taxon>Bacteria</taxon>
        <taxon>Bacillati</taxon>
        <taxon>Actinomycetota</taxon>
        <taxon>Actinomycetes</taxon>
        <taxon>Kitasatosporales</taxon>
        <taxon>Streptomycetaceae</taxon>
        <taxon>Streptomyces</taxon>
    </lineage>
</organism>